<dbReference type="InterPro" id="IPR000504">
    <property type="entry name" value="RRM_dom"/>
</dbReference>
<dbReference type="Gene3D" id="3.30.70.330">
    <property type="match status" value="2"/>
</dbReference>
<dbReference type="SUPFAM" id="SSF54928">
    <property type="entry name" value="RNA-binding domain, RBD"/>
    <property type="match status" value="2"/>
</dbReference>
<dbReference type="SMART" id="SM00360">
    <property type="entry name" value="RRM"/>
    <property type="match status" value="1"/>
</dbReference>
<feature type="region of interest" description="Disordered" evidence="3">
    <location>
        <begin position="240"/>
        <end position="293"/>
    </location>
</feature>
<proteinExistence type="predicted"/>
<dbReference type="AlphaFoldDB" id="A0A1D6EIH5"/>
<dbReference type="InterPro" id="IPR035979">
    <property type="entry name" value="RBD_domain_sf"/>
</dbReference>
<organism evidence="5">
    <name type="scientific">Zea mays</name>
    <name type="common">Maize</name>
    <dbReference type="NCBI Taxonomy" id="4577"/>
    <lineage>
        <taxon>Eukaryota</taxon>
        <taxon>Viridiplantae</taxon>
        <taxon>Streptophyta</taxon>
        <taxon>Embryophyta</taxon>
        <taxon>Tracheophyta</taxon>
        <taxon>Spermatophyta</taxon>
        <taxon>Magnoliopsida</taxon>
        <taxon>Liliopsida</taxon>
        <taxon>Poales</taxon>
        <taxon>Poaceae</taxon>
        <taxon>PACMAD clade</taxon>
        <taxon>Panicoideae</taxon>
        <taxon>Andropogonodae</taxon>
        <taxon>Andropogoneae</taxon>
        <taxon>Tripsacinae</taxon>
        <taxon>Zea</taxon>
    </lineage>
</organism>
<evidence type="ECO:0000313" key="5">
    <source>
        <dbReference type="EMBL" id="ONM19914.1"/>
    </source>
</evidence>
<dbReference type="PROSITE" id="PS50102">
    <property type="entry name" value="RRM"/>
    <property type="match status" value="1"/>
</dbReference>
<evidence type="ECO:0000256" key="1">
    <source>
        <dbReference type="ARBA" id="ARBA00022884"/>
    </source>
</evidence>
<accession>A0A1D6EIH5</accession>
<dbReference type="PANTHER" id="PTHR21245">
    <property type="entry name" value="HETEROGENEOUS NUCLEAR RIBONUCLEOPROTEIN"/>
    <property type="match status" value="1"/>
</dbReference>
<dbReference type="FunFam" id="3.30.70.330:FF:000518">
    <property type="entry name" value="RNA-binding (RRM/RBD/RNP motifs) family protein"/>
    <property type="match status" value="1"/>
</dbReference>
<reference evidence="5" key="1">
    <citation type="submission" date="2015-12" db="EMBL/GenBank/DDBJ databases">
        <title>Update maize B73 reference genome by single molecule sequencing technologies.</title>
        <authorList>
            <consortium name="Maize Genome Sequencing Project"/>
            <person name="Ware D."/>
        </authorList>
    </citation>
    <scope>NUCLEOTIDE SEQUENCE [LARGE SCALE GENOMIC DNA]</scope>
    <source>
        <tissue evidence="5">Seedling</tissue>
    </source>
</reference>
<dbReference type="Pfam" id="PF00076">
    <property type="entry name" value="RRM_1"/>
    <property type="match status" value="1"/>
</dbReference>
<dbReference type="EMBL" id="CM007648">
    <property type="protein sequence ID" value="ONM19912.1"/>
    <property type="molecule type" value="Genomic_DNA"/>
</dbReference>
<evidence type="ECO:0000256" key="2">
    <source>
        <dbReference type="PROSITE-ProRule" id="PRU00176"/>
    </source>
</evidence>
<protein>
    <submittedName>
        <fullName evidence="5">RNA-binding (RRM/RBD/RNP motifs) family protein</fullName>
    </submittedName>
</protein>
<name>A0A1D6EIH5_MAIZE</name>
<dbReference type="GO" id="GO:0003723">
    <property type="term" value="F:RNA binding"/>
    <property type="evidence" value="ECO:0007669"/>
    <property type="project" value="UniProtKB-UniRule"/>
</dbReference>
<feature type="domain" description="RRM" evidence="4">
    <location>
        <begin position="62"/>
        <end position="139"/>
    </location>
</feature>
<dbReference type="EMBL" id="CM007648">
    <property type="protein sequence ID" value="ONM19914.1"/>
    <property type="molecule type" value="Genomic_DNA"/>
</dbReference>
<evidence type="ECO:0000256" key="3">
    <source>
        <dbReference type="SAM" id="MobiDB-lite"/>
    </source>
</evidence>
<sequence length="293" mass="31270">MKAPGLDRNKGYGFIEYYNQACAEYAKQKMSTPEFKLDTNAPTVSWADPKNANEATSTAQVKSLYVKNLPKTVTQEQLKKLFEHVGEITKVVVPPAKSGHENRYGFVHFKERYMAMKALKNTERYELDGQLLDCSLAKPPADKKDSTVSTPTAKGGPLLPSYAPLGYGLVGAYNPRGKGLADAYNNPLGNGLAGAYGVLSARAAQPMVYAPGAPPGSTMIPMVLPDGRLVYVPQAAGQQPVHATSPLPQQGGRRFGGSGSGGGGSSSSGGKRQRGDDHGSNSNNSRRGRHRPY</sequence>
<keyword evidence="1 2" id="KW-0694">RNA-binding</keyword>
<dbReference type="ExpressionAtlas" id="A0A1D6EIH5">
    <property type="expression patterns" value="baseline and differential"/>
</dbReference>
<dbReference type="InterPro" id="IPR012677">
    <property type="entry name" value="Nucleotide-bd_a/b_plait_sf"/>
</dbReference>
<feature type="compositionally biased region" description="Gly residues" evidence="3">
    <location>
        <begin position="253"/>
        <end position="267"/>
    </location>
</feature>
<gene>
    <name evidence="5" type="ORF">ZEAMMB73_Zm00001d004986</name>
</gene>
<evidence type="ECO:0000259" key="4">
    <source>
        <dbReference type="PROSITE" id="PS50102"/>
    </source>
</evidence>
<dbReference type="OMA" id="EYSNHAC"/>